<evidence type="ECO:0000256" key="1">
    <source>
        <dbReference type="ARBA" id="ARBA00010282"/>
    </source>
</evidence>
<dbReference type="PANTHER" id="PTHR43597:SF5">
    <property type="entry name" value="SUFE-LIKE PROTEIN 2, CHLOROPLASTIC"/>
    <property type="match status" value="1"/>
</dbReference>
<organism evidence="3">
    <name type="scientific">marine metagenome</name>
    <dbReference type="NCBI Taxonomy" id="408172"/>
    <lineage>
        <taxon>unclassified sequences</taxon>
        <taxon>metagenomes</taxon>
        <taxon>ecological metagenomes</taxon>
    </lineage>
</organism>
<feature type="non-terminal residue" evidence="3">
    <location>
        <position position="1"/>
    </location>
</feature>
<gene>
    <name evidence="3" type="ORF">METZ01_LOCUS452921</name>
</gene>
<dbReference type="SUPFAM" id="SSF82649">
    <property type="entry name" value="SufE/NifU"/>
    <property type="match status" value="1"/>
</dbReference>
<evidence type="ECO:0000313" key="3">
    <source>
        <dbReference type="EMBL" id="SVE00067.1"/>
    </source>
</evidence>
<dbReference type="EMBL" id="UINC01187373">
    <property type="protein sequence ID" value="SVE00067.1"/>
    <property type="molecule type" value="Genomic_DNA"/>
</dbReference>
<name>A0A382ZX10_9ZZZZ</name>
<feature type="domain" description="Fe-S metabolism associated" evidence="2">
    <location>
        <begin position="4"/>
        <end position="74"/>
    </location>
</feature>
<protein>
    <recommendedName>
        <fullName evidence="2">Fe-S metabolism associated domain-containing protein</fullName>
    </recommendedName>
</protein>
<dbReference type="AlphaFoldDB" id="A0A382ZX10"/>
<proteinExistence type="inferred from homology"/>
<dbReference type="Pfam" id="PF02657">
    <property type="entry name" value="SufE"/>
    <property type="match status" value="1"/>
</dbReference>
<dbReference type="Gene3D" id="3.90.1010.10">
    <property type="match status" value="1"/>
</dbReference>
<comment type="similarity">
    <text evidence="1">Belongs to the SufE family.</text>
</comment>
<reference evidence="3" key="1">
    <citation type="submission" date="2018-05" db="EMBL/GenBank/DDBJ databases">
        <authorList>
            <person name="Lanie J.A."/>
            <person name="Ng W.-L."/>
            <person name="Kazmierczak K.M."/>
            <person name="Andrzejewski T.M."/>
            <person name="Davidsen T.M."/>
            <person name="Wayne K.J."/>
            <person name="Tettelin H."/>
            <person name="Glass J.I."/>
            <person name="Rusch D."/>
            <person name="Podicherti R."/>
            <person name="Tsui H.-C.T."/>
            <person name="Winkler M.E."/>
        </authorList>
    </citation>
    <scope>NUCLEOTIDE SEQUENCE</scope>
</reference>
<sequence length="81" mass="8984">LVPYLKNNLMYFHSDSDAFISKGMVTILCDIYGGHTPADINNANLNLLDGLELNVLLTPGRRNGVYAMLLKIKEHASSHIQ</sequence>
<evidence type="ECO:0000259" key="2">
    <source>
        <dbReference type="Pfam" id="PF02657"/>
    </source>
</evidence>
<dbReference type="PANTHER" id="PTHR43597">
    <property type="entry name" value="SULFUR ACCEPTOR PROTEIN CSDE"/>
    <property type="match status" value="1"/>
</dbReference>
<dbReference type="InterPro" id="IPR003808">
    <property type="entry name" value="Fe-S_metab-assoc_dom"/>
</dbReference>
<accession>A0A382ZX10</accession>